<feature type="compositionally biased region" description="Polar residues" evidence="3">
    <location>
        <begin position="111"/>
        <end position="125"/>
    </location>
</feature>
<evidence type="ECO:0000256" key="1">
    <source>
        <dbReference type="ARBA" id="ARBA00022884"/>
    </source>
</evidence>
<organism evidence="6">
    <name type="scientific">Ditylum brightwellii</name>
    <dbReference type="NCBI Taxonomy" id="49249"/>
    <lineage>
        <taxon>Eukaryota</taxon>
        <taxon>Sar</taxon>
        <taxon>Stramenopiles</taxon>
        <taxon>Ochrophyta</taxon>
        <taxon>Bacillariophyta</taxon>
        <taxon>Mediophyceae</taxon>
        <taxon>Lithodesmiophycidae</taxon>
        <taxon>Lithodesmiales</taxon>
        <taxon>Lithodesmiaceae</taxon>
        <taxon>Ditylum</taxon>
    </lineage>
</organism>
<evidence type="ECO:0000313" key="6">
    <source>
        <dbReference type="EMBL" id="CAD9326425.1"/>
    </source>
</evidence>
<dbReference type="InterPro" id="IPR008942">
    <property type="entry name" value="ENTH_VHS"/>
</dbReference>
<keyword evidence="2" id="KW-0175">Coiled coil</keyword>
<evidence type="ECO:0000256" key="3">
    <source>
        <dbReference type="SAM" id="MobiDB-lite"/>
    </source>
</evidence>
<feature type="compositionally biased region" description="Basic and acidic residues" evidence="3">
    <location>
        <begin position="587"/>
        <end position="598"/>
    </location>
</feature>
<accession>A0A7S1Z2Q7</accession>
<dbReference type="InterPro" id="IPR035967">
    <property type="entry name" value="SWAP/Surp_sf"/>
</dbReference>
<keyword evidence="1" id="KW-0694">RNA-binding</keyword>
<dbReference type="InterPro" id="IPR000061">
    <property type="entry name" value="Surp"/>
</dbReference>
<dbReference type="PANTHER" id="PTHR23140:SF0">
    <property type="entry name" value="U2 SNRNP-ASSOCIATED SURP MOTIF-CONTAINING PROTEIN"/>
    <property type="match status" value="1"/>
</dbReference>
<dbReference type="GO" id="GO:0003723">
    <property type="term" value="F:RNA binding"/>
    <property type="evidence" value="ECO:0007669"/>
    <property type="project" value="UniProtKB-KW"/>
</dbReference>
<dbReference type="PROSITE" id="PS50128">
    <property type="entry name" value="SURP"/>
    <property type="match status" value="1"/>
</dbReference>
<dbReference type="GO" id="GO:0006396">
    <property type="term" value="P:RNA processing"/>
    <property type="evidence" value="ECO:0007669"/>
    <property type="project" value="InterPro"/>
</dbReference>
<dbReference type="GO" id="GO:0005634">
    <property type="term" value="C:nucleus"/>
    <property type="evidence" value="ECO:0007669"/>
    <property type="project" value="TreeGrafter"/>
</dbReference>
<dbReference type="InterPro" id="IPR006569">
    <property type="entry name" value="CID_dom"/>
</dbReference>
<evidence type="ECO:0008006" key="7">
    <source>
        <dbReference type="Google" id="ProtNLM"/>
    </source>
</evidence>
<dbReference type="SUPFAM" id="SSF109905">
    <property type="entry name" value="Surp module (SWAP domain)"/>
    <property type="match status" value="1"/>
</dbReference>
<feature type="coiled-coil region" evidence="2">
    <location>
        <begin position="300"/>
        <end position="334"/>
    </location>
</feature>
<dbReference type="AlphaFoldDB" id="A0A7S1Z2Q7"/>
<feature type="domain" description="SURP motif" evidence="4">
    <location>
        <begin position="196"/>
        <end position="238"/>
    </location>
</feature>
<reference evidence="6" key="1">
    <citation type="submission" date="2021-01" db="EMBL/GenBank/DDBJ databases">
        <authorList>
            <person name="Corre E."/>
            <person name="Pelletier E."/>
            <person name="Niang G."/>
            <person name="Scheremetjew M."/>
            <person name="Finn R."/>
            <person name="Kale V."/>
            <person name="Holt S."/>
            <person name="Cochrane G."/>
            <person name="Meng A."/>
            <person name="Brown T."/>
            <person name="Cohen L."/>
        </authorList>
    </citation>
    <scope>NUCLEOTIDE SEQUENCE</scope>
    <source>
        <strain evidence="6">Pop2</strain>
    </source>
</reference>
<evidence type="ECO:0000259" key="4">
    <source>
        <dbReference type="PROSITE" id="PS50128"/>
    </source>
</evidence>
<dbReference type="InterPro" id="IPR051485">
    <property type="entry name" value="SR-CTD_assoc_factor"/>
</dbReference>
<dbReference type="Pfam" id="PF01805">
    <property type="entry name" value="Surp"/>
    <property type="match status" value="1"/>
</dbReference>
<feature type="compositionally biased region" description="Acidic residues" evidence="3">
    <location>
        <begin position="557"/>
        <end position="578"/>
    </location>
</feature>
<evidence type="ECO:0000256" key="2">
    <source>
        <dbReference type="SAM" id="Coils"/>
    </source>
</evidence>
<dbReference type="Gene3D" id="1.25.40.90">
    <property type="match status" value="1"/>
</dbReference>
<dbReference type="Gene3D" id="1.10.10.790">
    <property type="entry name" value="Surp module"/>
    <property type="match status" value="1"/>
</dbReference>
<sequence length="634" mass="71113">MWPRTPEERARNRNTGFVCFMTRADAQEAMDAFQDADPLDCGRRMVLRWGKNVKKTVKRGTGGVPIPPIRQKDKVSNGFSQKDQMAREPADENGEEEGHNKRRKTDHETSLNETESGSCSANTKAESSKNERLDIVMNGDSAAAGSLSTVDKHDAKGPPSTKPIVIKDSFPKFNPDFHSADAIRVVSPTDLRRLRFITTVASFIARDGSLLERKLIEKESSNPEFSFLAAGDEVLSFGSTGNNDEDEEMEVRRNEWIFYRWRVYSFAQGDGFDSWRTEPFVMFQPHGRYWIPPPLNQEAARREEEAAKQKEEDIRSMQEERRRLAEKKDFMTGRQLEHAKFGVTTKGSKDGSTKLTKWEIEKFNELLREKLCASRESICEAMAFCFDKSGAAKEISSLLKDALLEDGCGVSVETRIARLYLLSDVLFNSQQPGVRNAFRYRDAIEAMSPEVFDSLGKHGMGKGRMTMNKLRMAVSGVLSAWTNWSVYNATFLDELHARFEGKELKAPVTKPEEPSTENDIDVNADTEEEKIVVENQSQVTDAPRGDWTDAELIPASDDVDGEPLEDDGEANVDGDELCDVNNTPNKSKIDGEPIKDIDVDGDILSEEDVDGEELSDEDIDGEALDEDDVDGEPL</sequence>
<dbReference type="EMBL" id="HBGN01014307">
    <property type="protein sequence ID" value="CAD9326425.1"/>
    <property type="molecule type" value="Transcribed_RNA"/>
</dbReference>
<evidence type="ECO:0000259" key="5">
    <source>
        <dbReference type="PROSITE" id="PS51391"/>
    </source>
</evidence>
<proteinExistence type="predicted"/>
<feature type="domain" description="CID" evidence="5">
    <location>
        <begin position="355"/>
        <end position="503"/>
    </location>
</feature>
<protein>
    <recommendedName>
        <fullName evidence="7">CID domain-containing protein</fullName>
    </recommendedName>
</protein>
<dbReference type="SMART" id="SM00582">
    <property type="entry name" value="RPR"/>
    <property type="match status" value="1"/>
</dbReference>
<name>A0A7S1Z2Q7_9STRA</name>
<dbReference type="PANTHER" id="PTHR23140">
    <property type="entry name" value="RNA PROCESSING PROTEIN LD23810P"/>
    <property type="match status" value="1"/>
</dbReference>
<dbReference type="SUPFAM" id="SSF54928">
    <property type="entry name" value="RNA-binding domain, RBD"/>
    <property type="match status" value="1"/>
</dbReference>
<dbReference type="Pfam" id="PF04818">
    <property type="entry name" value="CID"/>
    <property type="match status" value="1"/>
</dbReference>
<dbReference type="InterPro" id="IPR035979">
    <property type="entry name" value="RBD_domain_sf"/>
</dbReference>
<dbReference type="PROSITE" id="PS51391">
    <property type="entry name" value="CID"/>
    <property type="match status" value="1"/>
</dbReference>
<feature type="region of interest" description="Disordered" evidence="3">
    <location>
        <begin position="533"/>
        <end position="634"/>
    </location>
</feature>
<gene>
    <name evidence="6" type="ORF">DBRI1063_LOCUS9145</name>
</gene>
<feature type="compositionally biased region" description="Acidic residues" evidence="3">
    <location>
        <begin position="599"/>
        <end position="634"/>
    </location>
</feature>
<feature type="region of interest" description="Disordered" evidence="3">
    <location>
        <begin position="57"/>
        <end position="133"/>
    </location>
</feature>